<dbReference type="GO" id="GO:0030170">
    <property type="term" value="F:pyridoxal phosphate binding"/>
    <property type="evidence" value="ECO:0007669"/>
    <property type="project" value="InterPro"/>
</dbReference>
<evidence type="ECO:0000313" key="7">
    <source>
        <dbReference type="EMBL" id="PZN71353.1"/>
    </source>
</evidence>
<reference evidence="7 8" key="1">
    <citation type="journal article" date="2018" name="Aquat. Microb. Ecol.">
        <title>Gammaproteobacterial methanotrophs dominate.</title>
        <authorList>
            <person name="Rissanen A.J."/>
            <person name="Saarenheimo J."/>
            <person name="Tiirola M."/>
            <person name="Peura S."/>
            <person name="Aalto S.L."/>
            <person name="Karvinen A."/>
            <person name="Nykanen H."/>
        </authorList>
    </citation>
    <scope>NUCLEOTIDE SEQUENCE [LARGE SCALE GENOMIC DNA]</scope>
    <source>
        <strain evidence="7">AMbin10</strain>
    </source>
</reference>
<dbReference type="EMBL" id="QJPH01000525">
    <property type="protein sequence ID" value="PZN71353.1"/>
    <property type="molecule type" value="Genomic_DNA"/>
</dbReference>
<feature type="domain" description="Aminotransferase class I/classII large" evidence="6">
    <location>
        <begin position="7"/>
        <end position="341"/>
    </location>
</feature>
<proteinExistence type="inferred from homology"/>
<evidence type="ECO:0000256" key="1">
    <source>
        <dbReference type="ARBA" id="ARBA00001933"/>
    </source>
</evidence>
<keyword evidence="3 7" id="KW-0032">Aminotransferase</keyword>
<accession>A0A2W4QH73</accession>
<evidence type="ECO:0000256" key="2">
    <source>
        <dbReference type="ARBA" id="ARBA00007441"/>
    </source>
</evidence>
<evidence type="ECO:0000256" key="5">
    <source>
        <dbReference type="ARBA" id="ARBA00022898"/>
    </source>
</evidence>
<comment type="cofactor">
    <cofactor evidence="1">
        <name>pyridoxal 5'-phosphate</name>
        <dbReference type="ChEBI" id="CHEBI:597326"/>
    </cofactor>
</comment>
<feature type="non-terminal residue" evidence="7">
    <location>
        <position position="1"/>
    </location>
</feature>
<comment type="caution">
    <text evidence="7">The sequence shown here is derived from an EMBL/GenBank/DDBJ whole genome shotgun (WGS) entry which is preliminary data.</text>
</comment>
<dbReference type="SUPFAM" id="SSF53383">
    <property type="entry name" value="PLP-dependent transferases"/>
    <property type="match status" value="1"/>
</dbReference>
<evidence type="ECO:0000259" key="6">
    <source>
        <dbReference type="Pfam" id="PF00155"/>
    </source>
</evidence>
<dbReference type="NCBIfam" id="NF004621">
    <property type="entry name" value="PRK05957.1"/>
    <property type="match status" value="1"/>
</dbReference>
<keyword evidence="5" id="KW-0663">Pyridoxal phosphate</keyword>
<name>A0A2W4QH73_9GAMM</name>
<comment type="similarity">
    <text evidence="2">Belongs to the class-I pyridoxal-phosphate-dependent aminotransferase family.</text>
</comment>
<protein>
    <submittedName>
        <fullName evidence="7">Pyridoxal phosphate-dependent aminotransferase</fullName>
    </submittedName>
</protein>
<evidence type="ECO:0000256" key="3">
    <source>
        <dbReference type="ARBA" id="ARBA00022576"/>
    </source>
</evidence>
<dbReference type="Pfam" id="PF00155">
    <property type="entry name" value="Aminotran_1_2"/>
    <property type="match status" value="1"/>
</dbReference>
<dbReference type="Gene3D" id="3.90.1150.10">
    <property type="entry name" value="Aspartate Aminotransferase, domain 1"/>
    <property type="match status" value="1"/>
</dbReference>
<keyword evidence="4 7" id="KW-0808">Transferase</keyword>
<dbReference type="GO" id="GO:0006520">
    <property type="term" value="P:amino acid metabolic process"/>
    <property type="evidence" value="ECO:0007669"/>
    <property type="project" value="InterPro"/>
</dbReference>
<dbReference type="InterPro" id="IPR050596">
    <property type="entry name" value="AspAT/PAT-like"/>
</dbReference>
<dbReference type="CDD" id="cd00609">
    <property type="entry name" value="AAT_like"/>
    <property type="match status" value="1"/>
</dbReference>
<dbReference type="Gene3D" id="3.40.640.10">
    <property type="entry name" value="Type I PLP-dependent aspartate aminotransferase-like (Major domain)"/>
    <property type="match status" value="1"/>
</dbReference>
<dbReference type="GO" id="GO:0008483">
    <property type="term" value="F:transaminase activity"/>
    <property type="evidence" value="ECO:0007669"/>
    <property type="project" value="UniProtKB-KW"/>
</dbReference>
<dbReference type="PANTHER" id="PTHR46383">
    <property type="entry name" value="ASPARTATE AMINOTRANSFERASE"/>
    <property type="match status" value="1"/>
</dbReference>
<dbReference type="AlphaFoldDB" id="A0A2W4QH73"/>
<dbReference type="InterPro" id="IPR015422">
    <property type="entry name" value="PyrdxlP-dep_Trfase_small"/>
</dbReference>
<evidence type="ECO:0000313" key="8">
    <source>
        <dbReference type="Proteomes" id="UP000249396"/>
    </source>
</evidence>
<dbReference type="InterPro" id="IPR015424">
    <property type="entry name" value="PyrdxlP-dep_Trfase"/>
</dbReference>
<dbReference type="PANTHER" id="PTHR46383:SF5">
    <property type="entry name" value="AMINOTRANSFERASE CLASS I_CLASSII DOMAIN-CONTAINING PROTEIN"/>
    <property type="match status" value="1"/>
</dbReference>
<gene>
    <name evidence="7" type="ORF">DM484_26580</name>
</gene>
<dbReference type="InterPro" id="IPR004839">
    <property type="entry name" value="Aminotransferase_I/II_large"/>
</dbReference>
<evidence type="ECO:0000256" key="4">
    <source>
        <dbReference type="ARBA" id="ARBA00022679"/>
    </source>
</evidence>
<dbReference type="Proteomes" id="UP000249396">
    <property type="component" value="Unassembled WGS sequence"/>
</dbReference>
<organism evidence="7 8">
    <name type="scientific">Candidatus Methylumidiphilus alinenensis</name>
    <dbReference type="NCBI Taxonomy" id="2202197"/>
    <lineage>
        <taxon>Bacteria</taxon>
        <taxon>Pseudomonadati</taxon>
        <taxon>Pseudomonadota</taxon>
        <taxon>Gammaproteobacteria</taxon>
        <taxon>Methylococcales</taxon>
        <taxon>Candidatus Methylumidiphilus</taxon>
    </lineage>
</organism>
<dbReference type="InterPro" id="IPR015421">
    <property type="entry name" value="PyrdxlP-dep_Trfase_major"/>
</dbReference>
<sequence length="354" mass="38133">GVAGYGPPESAKAKVLEFFSDPSHHKYGPVQGIPPLLELLGCKLAAENGIRLADRKVVVTAGANMGFLNALFAIADPGDEVILPLPYYFNQEMAVRMLNCKPVFVATDANFKLQPEAIRSALTTRTRAVVSISPNNPTGAVYDESSLRDVNALCQEAGVYHISDEAYENFLYGEARHFSPGSIDGSQQHTISLFSLSKAYGFASWRIGYMVMPDALYPAVLKAQDTNLICAPLVSQQAAVGALETGSGYCRDKLKTIAEVREIVLKELDAVRDFCHIPPSDGAFYVFLKVATGMGSLELAERLIREHGVAVIPGIAFGLDEGCYLRIAYGALGENTAAEGLRRLVSGLKALVLD</sequence>